<reference evidence="3" key="1">
    <citation type="submission" date="2020-02" db="EMBL/GenBank/DDBJ databases">
        <authorList>
            <person name="Meier V. D."/>
        </authorList>
    </citation>
    <scope>NUCLEOTIDE SEQUENCE</scope>
    <source>
        <strain evidence="3">AVDCRST_MAG63</strain>
    </source>
</reference>
<feature type="compositionally biased region" description="Basic residues" evidence="1">
    <location>
        <begin position="189"/>
        <end position="211"/>
    </location>
</feature>
<protein>
    <submittedName>
        <fullName evidence="3">Uncharacterized protein</fullName>
    </submittedName>
</protein>
<evidence type="ECO:0000256" key="2">
    <source>
        <dbReference type="SAM" id="Phobius"/>
    </source>
</evidence>
<proteinExistence type="predicted"/>
<keyword evidence="2" id="KW-0812">Transmembrane</keyword>
<organism evidence="3">
    <name type="scientific">uncultured Armatimonadetes bacterium</name>
    <dbReference type="NCBI Taxonomy" id="157466"/>
    <lineage>
        <taxon>Bacteria</taxon>
        <taxon>Bacillati</taxon>
        <taxon>Armatimonadota</taxon>
        <taxon>environmental samples</taxon>
    </lineage>
</organism>
<sequence>MANDLMRHAAPDAARVQPSTCKLCPHCRSTAPLNAATCEACGHRFASRYVVVAQDTSREGGFAWLPGLGGHQRTVLAAVSGFCAVAVAFFALGVLVMAARPERAAAVAVAPQASAVTGAPRTRASRTVPLAVAPSPIEWLPPLRTGRGGDSASALPPPPRATAPRARAPLAAPPRTAAAKPASAVAKSRSPRRVAAHRSVRRKVSSRRATRRYASATSFRRRAVRRRSPSRSWRARRYRSSRSANGSR</sequence>
<evidence type="ECO:0000313" key="3">
    <source>
        <dbReference type="EMBL" id="CAA9247245.1"/>
    </source>
</evidence>
<evidence type="ECO:0000256" key="1">
    <source>
        <dbReference type="SAM" id="MobiDB-lite"/>
    </source>
</evidence>
<keyword evidence="2" id="KW-0472">Membrane</keyword>
<gene>
    <name evidence="3" type="ORF">AVDCRST_MAG63-1726</name>
</gene>
<dbReference type="AlphaFoldDB" id="A0A6J4ICK9"/>
<feature type="transmembrane region" description="Helical" evidence="2">
    <location>
        <begin position="75"/>
        <end position="98"/>
    </location>
</feature>
<feature type="compositionally biased region" description="Low complexity" evidence="1">
    <location>
        <begin position="162"/>
        <end position="188"/>
    </location>
</feature>
<name>A0A6J4ICK9_9BACT</name>
<feature type="region of interest" description="Disordered" evidence="1">
    <location>
        <begin position="141"/>
        <end position="248"/>
    </location>
</feature>
<dbReference type="EMBL" id="CADCTO010000222">
    <property type="protein sequence ID" value="CAA9247245.1"/>
    <property type="molecule type" value="Genomic_DNA"/>
</dbReference>
<feature type="compositionally biased region" description="Basic residues" evidence="1">
    <location>
        <begin position="219"/>
        <end position="240"/>
    </location>
</feature>
<keyword evidence="2" id="KW-1133">Transmembrane helix</keyword>
<accession>A0A6J4ICK9</accession>